<dbReference type="PRINTS" id="PR00237">
    <property type="entry name" value="GPCRRHODOPSN"/>
</dbReference>
<reference evidence="19" key="1">
    <citation type="submission" date="2012-07" db="EMBL/GenBank/DDBJ databases">
        <title>Genome of the Chinese tree shrew, a rising model animal genetically related to primates.</title>
        <authorList>
            <person name="Zhang G."/>
            <person name="Fan Y."/>
            <person name="Yao Y."/>
            <person name="Huang Z."/>
        </authorList>
    </citation>
    <scope>NUCLEOTIDE SEQUENCE [LARGE SCALE GENOMIC DNA]</scope>
</reference>
<dbReference type="FunFam" id="1.20.1070.10:FF:000008">
    <property type="entry name" value="Olfactory receptor"/>
    <property type="match status" value="1"/>
</dbReference>
<dbReference type="Gene3D" id="2.10.50.30">
    <property type="entry name" value="GPCR, family 3, nine cysteines domain"/>
    <property type="match status" value="1"/>
</dbReference>
<keyword evidence="12" id="KW-0325">Glycoprotein</keyword>
<evidence type="ECO:0000256" key="1">
    <source>
        <dbReference type="ARBA" id="ARBA00004651"/>
    </source>
</evidence>
<keyword evidence="8 15" id="KW-1133">Transmembrane helix</keyword>
<evidence type="ECO:0000256" key="5">
    <source>
        <dbReference type="ARBA" id="ARBA00022692"/>
    </source>
</evidence>
<dbReference type="InterPro" id="IPR000276">
    <property type="entry name" value="GPCR_Rhodpsn"/>
</dbReference>
<feature type="transmembrane region" description="Helical" evidence="15">
    <location>
        <begin position="691"/>
        <end position="713"/>
    </location>
</feature>
<evidence type="ECO:0000259" key="17">
    <source>
        <dbReference type="PROSITE" id="PS50262"/>
    </source>
</evidence>
<dbReference type="SUPFAM" id="SSF53822">
    <property type="entry name" value="Periplasmic binding protein-like I"/>
    <property type="match status" value="2"/>
</dbReference>
<organism evidence="18 19">
    <name type="scientific">Tupaia chinensis</name>
    <name type="common">Chinese tree shrew</name>
    <name type="synonym">Tupaia belangeri chinensis</name>
    <dbReference type="NCBI Taxonomy" id="246437"/>
    <lineage>
        <taxon>Eukaryota</taxon>
        <taxon>Metazoa</taxon>
        <taxon>Chordata</taxon>
        <taxon>Craniata</taxon>
        <taxon>Vertebrata</taxon>
        <taxon>Euteleostomi</taxon>
        <taxon>Mammalia</taxon>
        <taxon>Eutheria</taxon>
        <taxon>Euarchontoglires</taxon>
        <taxon>Scandentia</taxon>
        <taxon>Tupaiidae</taxon>
        <taxon>Tupaia</taxon>
    </lineage>
</organism>
<dbReference type="AlphaFoldDB" id="L9JA69"/>
<keyword evidence="6" id="KW-0552">Olfaction</keyword>
<evidence type="ECO:0000256" key="10">
    <source>
        <dbReference type="ARBA" id="ARBA00023136"/>
    </source>
</evidence>
<comment type="subcellular location">
    <subcellularLocation>
        <location evidence="1">Cell membrane</location>
        <topology evidence="1">Multi-pass membrane protein</topology>
    </subcellularLocation>
</comment>
<dbReference type="eggNOG" id="KOG1056">
    <property type="taxonomic scope" value="Eukaryota"/>
</dbReference>
<feature type="transmembrane region" description="Helical" evidence="15">
    <location>
        <begin position="665"/>
        <end position="685"/>
    </location>
</feature>
<sequence length="742" mass="81796">MFVMGLLGNAILLFLIRMDSRLHTPMYFLLSQLSLLDVGFPLVTIPKMAGDFLQGEGSISFGGCAAQIFFLTMMGVAEGVLLALMSYDRYVAVCHPLQYPVLMRRQVCLLMVGSSWLAGVLNGAVQTSVTLSFPYCASRLVDHFFCEVPALLKLSCADTSAYQLALSTSGVLILILPLFLIATSYGHVLEAVLRMRSEEARNKAFTTCSSHLTVVGLFYGAAVFMYMVPGAYHSPQQDNVVSLFYSLVTPTLNPLIYSLRNREVRMALIKMLSRAGLKPKWFWKNYQYVLAFLFAIEDINKSPHLLPNLSLGSDLYNAFPTQQRTLESAVILLSGGSQPLPNYNCHRKKQPIAVFSGTTSAFSAELGSLLELYRSPQLHSFLRKTIFTNSAGDNMSFGDKEHYMAQYDIQNLVKFPNNSWMLVKVGEFVSKNPHDRDAQQCFPCPAEQYPNSEKTHCLPKPVTFLGFEDSLGMALACTALCFSAVTAVVLGLFVKHRDTPIVKANNRALSFTLLISLLLCFLCSLLFIGRPNTATCVLRQVTFGLVFTVAVSTILAKTMTVILAFKAMTPGRTLRCLLLSGASNSVIPLCSLIQVIICAIWLGSSPPFVDTDSHSEPRSLIIVCNKGSVTAFYCVLGYLGSLALGSFTVAFLARNLPDTFNEARFLTFSMLLFCSVWVTFLPVYHSTKGKVMVAVEVFSILVSSAGLLGCIFAPKCYTILLRPEKNSLKDLKNRKFSRGNEA</sequence>
<dbReference type="Proteomes" id="UP000011518">
    <property type="component" value="Unassembled WGS sequence"/>
</dbReference>
<evidence type="ECO:0000256" key="3">
    <source>
        <dbReference type="ARBA" id="ARBA00022475"/>
    </source>
</evidence>
<evidence type="ECO:0000256" key="4">
    <source>
        <dbReference type="ARBA" id="ARBA00022606"/>
    </source>
</evidence>
<evidence type="ECO:0000256" key="8">
    <source>
        <dbReference type="ARBA" id="ARBA00022989"/>
    </source>
</evidence>
<name>L9JA69_TUPCH</name>
<keyword evidence="10 15" id="KW-0472">Membrane</keyword>
<dbReference type="Pfam" id="PF00003">
    <property type="entry name" value="7tm_3"/>
    <property type="match status" value="1"/>
</dbReference>
<feature type="transmembrane region" description="Helical" evidence="15">
    <location>
        <begin position="541"/>
        <end position="565"/>
    </location>
</feature>
<dbReference type="InterPro" id="IPR028082">
    <property type="entry name" value="Peripla_BP_I"/>
</dbReference>
<dbReference type="CDD" id="cd15421">
    <property type="entry name" value="7tmA_OR2T-like"/>
    <property type="match status" value="1"/>
</dbReference>
<evidence type="ECO:0000256" key="7">
    <source>
        <dbReference type="ARBA" id="ARBA00022729"/>
    </source>
</evidence>
<feature type="transmembrane region" description="Helical" evidence="15">
    <location>
        <begin position="204"/>
        <end position="228"/>
    </location>
</feature>
<evidence type="ECO:0000256" key="11">
    <source>
        <dbReference type="ARBA" id="ARBA00023170"/>
    </source>
</evidence>
<feature type="transmembrane region" description="Helical" evidence="15">
    <location>
        <begin position="240"/>
        <end position="260"/>
    </location>
</feature>
<dbReference type="CDD" id="cd15283">
    <property type="entry name" value="7tmC_V2R_pheromone"/>
    <property type="match status" value="1"/>
</dbReference>
<dbReference type="InterPro" id="IPR017978">
    <property type="entry name" value="GPCR_3_C"/>
</dbReference>
<feature type="transmembrane region" description="Helical" evidence="15">
    <location>
        <begin position="26"/>
        <end position="45"/>
    </location>
</feature>
<feature type="transmembrane region" description="Helical" evidence="15">
    <location>
        <begin position="577"/>
        <end position="602"/>
    </location>
</feature>
<dbReference type="EMBL" id="KB321137">
    <property type="protein sequence ID" value="ELW47248.1"/>
    <property type="molecule type" value="Genomic_DNA"/>
</dbReference>
<dbReference type="InParanoid" id="L9JA69"/>
<keyword evidence="7" id="KW-0732">Signal</keyword>
<feature type="domain" description="G-protein coupled receptors family 1 profile" evidence="17">
    <location>
        <begin position="8"/>
        <end position="257"/>
    </location>
</feature>
<keyword evidence="3" id="KW-1003">Cell membrane</keyword>
<dbReference type="PROSITE" id="PS00237">
    <property type="entry name" value="G_PROTEIN_RECEP_F1_1"/>
    <property type="match status" value="1"/>
</dbReference>
<dbReference type="FunFam" id="1.10.1220.70:FF:000001">
    <property type="entry name" value="Olfactory receptor"/>
    <property type="match status" value="1"/>
</dbReference>
<feature type="transmembrane region" description="Helical" evidence="15">
    <location>
        <begin position="630"/>
        <end position="653"/>
    </location>
</feature>
<protein>
    <submittedName>
        <fullName evidence="18">Olfactory receptor 2Z1</fullName>
    </submittedName>
</protein>
<feature type="transmembrane region" description="Helical" evidence="15">
    <location>
        <begin position="471"/>
        <end position="494"/>
    </location>
</feature>
<feature type="domain" description="G-protein coupled receptors family 3 profile" evidence="16">
    <location>
        <begin position="471"/>
        <end position="735"/>
    </location>
</feature>
<dbReference type="GO" id="GO:0004930">
    <property type="term" value="F:G protein-coupled receptor activity"/>
    <property type="evidence" value="ECO:0007669"/>
    <property type="project" value="UniProtKB-KW"/>
</dbReference>
<dbReference type="SMART" id="SM01381">
    <property type="entry name" value="7TM_GPCR_Srsx"/>
    <property type="match status" value="1"/>
</dbReference>
<feature type="transmembrane region" description="Helical" evidence="15">
    <location>
        <begin position="161"/>
        <end position="183"/>
    </location>
</feature>
<evidence type="ECO:0000256" key="2">
    <source>
        <dbReference type="ARBA" id="ARBA00010663"/>
    </source>
</evidence>
<dbReference type="STRING" id="246437.L9JA69"/>
<dbReference type="InterPro" id="IPR038550">
    <property type="entry name" value="GPCR_3_9-Cys_sf"/>
</dbReference>
<dbReference type="PANTHER" id="PTHR24061">
    <property type="entry name" value="CALCIUM-SENSING RECEPTOR-RELATED"/>
    <property type="match status" value="1"/>
</dbReference>
<feature type="transmembrane region" description="Helical" evidence="15">
    <location>
        <begin position="506"/>
        <end position="529"/>
    </location>
</feature>
<dbReference type="PROSITE" id="PS50262">
    <property type="entry name" value="G_PROTEIN_RECEP_F1_2"/>
    <property type="match status" value="1"/>
</dbReference>
<keyword evidence="11 14" id="KW-0675">Receptor</keyword>
<keyword evidence="5 14" id="KW-0812">Transmembrane</keyword>
<dbReference type="InterPro" id="IPR000068">
    <property type="entry name" value="GPCR_3_Ca_sens_rcpt-rel"/>
</dbReference>
<accession>L9JA69</accession>
<evidence type="ECO:0000256" key="15">
    <source>
        <dbReference type="SAM" id="Phobius"/>
    </source>
</evidence>
<feature type="transmembrane region" description="Helical" evidence="15">
    <location>
        <begin position="107"/>
        <end position="125"/>
    </location>
</feature>
<evidence type="ECO:0000259" key="16">
    <source>
        <dbReference type="PROSITE" id="PS50259"/>
    </source>
</evidence>
<dbReference type="Gene3D" id="3.40.50.2300">
    <property type="match status" value="3"/>
</dbReference>
<comment type="similarity">
    <text evidence="2 14">Belongs to the G-protein coupled receptor 1 family.</text>
</comment>
<feature type="transmembrane region" description="Helical" evidence="15">
    <location>
        <begin position="65"/>
        <end position="87"/>
    </location>
</feature>
<keyword evidence="9 14" id="KW-0297">G-protein coupled receptor</keyword>
<dbReference type="Pfam" id="PF13853">
    <property type="entry name" value="7tm_4"/>
    <property type="match status" value="1"/>
</dbReference>
<evidence type="ECO:0000256" key="9">
    <source>
        <dbReference type="ARBA" id="ARBA00023040"/>
    </source>
</evidence>
<evidence type="ECO:0000313" key="18">
    <source>
        <dbReference type="EMBL" id="ELW47248.1"/>
    </source>
</evidence>
<evidence type="ECO:0000256" key="12">
    <source>
        <dbReference type="ARBA" id="ARBA00023180"/>
    </source>
</evidence>
<dbReference type="PRINTS" id="PR00245">
    <property type="entry name" value="OLFACTORYR"/>
</dbReference>
<reference evidence="19" key="2">
    <citation type="journal article" date="2013" name="Nat. Commun.">
        <title>Genome of the Chinese tree shrew.</title>
        <authorList>
            <person name="Fan Y."/>
            <person name="Huang Z.Y."/>
            <person name="Cao C.C."/>
            <person name="Chen C.S."/>
            <person name="Chen Y.X."/>
            <person name="Fan D.D."/>
            <person name="He J."/>
            <person name="Hou H.L."/>
            <person name="Hu L."/>
            <person name="Hu X.T."/>
            <person name="Jiang X.T."/>
            <person name="Lai R."/>
            <person name="Lang Y.S."/>
            <person name="Liang B."/>
            <person name="Liao S.G."/>
            <person name="Mu D."/>
            <person name="Ma Y.Y."/>
            <person name="Niu Y.Y."/>
            <person name="Sun X.Q."/>
            <person name="Xia J.Q."/>
            <person name="Xiao J."/>
            <person name="Xiong Z.Q."/>
            <person name="Xu L."/>
            <person name="Yang L."/>
            <person name="Zhang Y."/>
            <person name="Zhao W."/>
            <person name="Zhao X.D."/>
            <person name="Zheng Y.T."/>
            <person name="Zhou J.M."/>
            <person name="Zhu Y.B."/>
            <person name="Zhang G.J."/>
            <person name="Wang J."/>
            <person name="Yao Y.G."/>
        </authorList>
    </citation>
    <scope>NUCLEOTIDE SEQUENCE [LARGE SCALE GENOMIC DNA]</scope>
</reference>
<dbReference type="GO" id="GO:0004984">
    <property type="term" value="F:olfactory receptor activity"/>
    <property type="evidence" value="ECO:0007669"/>
    <property type="project" value="InterPro"/>
</dbReference>
<dbReference type="InterPro" id="IPR017452">
    <property type="entry name" value="GPCR_Rhodpsn_7TM"/>
</dbReference>
<keyword evidence="4" id="KW-0716">Sensory transduction</keyword>
<dbReference type="PANTHER" id="PTHR24061:SF545">
    <property type="entry name" value="VOMERONASAL 2, RECEPTOR 118-RELATED"/>
    <property type="match status" value="1"/>
</dbReference>
<proteinExistence type="inferred from homology"/>
<dbReference type="InterPro" id="IPR000725">
    <property type="entry name" value="Olfact_rcpt"/>
</dbReference>
<keyword evidence="13 14" id="KW-0807">Transducer</keyword>
<dbReference type="PROSITE" id="PS50259">
    <property type="entry name" value="G_PROTEIN_RECEP_F3_4"/>
    <property type="match status" value="1"/>
</dbReference>
<evidence type="ECO:0000256" key="13">
    <source>
        <dbReference type="ARBA" id="ARBA00023224"/>
    </source>
</evidence>
<evidence type="ECO:0000256" key="14">
    <source>
        <dbReference type="RuleBase" id="RU000688"/>
    </source>
</evidence>
<dbReference type="GO" id="GO:0005886">
    <property type="term" value="C:plasma membrane"/>
    <property type="evidence" value="ECO:0007669"/>
    <property type="project" value="UniProtKB-SubCell"/>
</dbReference>
<dbReference type="Gene3D" id="1.20.1070.10">
    <property type="entry name" value="Rhodopsin 7-helix transmembrane proteins"/>
    <property type="match status" value="1"/>
</dbReference>
<gene>
    <name evidence="18" type="ORF">TREES_T100001128</name>
</gene>
<dbReference type="SUPFAM" id="SSF81321">
    <property type="entry name" value="Family A G protein-coupled receptor-like"/>
    <property type="match status" value="1"/>
</dbReference>
<evidence type="ECO:0000256" key="6">
    <source>
        <dbReference type="ARBA" id="ARBA00022725"/>
    </source>
</evidence>
<evidence type="ECO:0000313" key="19">
    <source>
        <dbReference type="Proteomes" id="UP000011518"/>
    </source>
</evidence>
<keyword evidence="19" id="KW-1185">Reference proteome</keyword>